<evidence type="ECO:0000256" key="1">
    <source>
        <dbReference type="SAM" id="MobiDB-lite"/>
    </source>
</evidence>
<comment type="caution">
    <text evidence="2">The sequence shown here is derived from an EMBL/GenBank/DDBJ whole genome shotgun (WGS) entry which is preliminary data.</text>
</comment>
<dbReference type="Proteomes" id="UP000824890">
    <property type="component" value="Unassembled WGS sequence"/>
</dbReference>
<proteinExistence type="predicted"/>
<reference evidence="2 3" key="1">
    <citation type="submission" date="2021-05" db="EMBL/GenBank/DDBJ databases">
        <title>Genome Assembly of Synthetic Allotetraploid Brassica napus Reveals Homoeologous Exchanges between Subgenomes.</title>
        <authorList>
            <person name="Davis J.T."/>
        </authorList>
    </citation>
    <scope>NUCLEOTIDE SEQUENCE [LARGE SCALE GENOMIC DNA]</scope>
    <source>
        <strain evidence="3">cv. Da-Ae</strain>
        <tissue evidence="2">Seedling</tissue>
    </source>
</reference>
<protein>
    <submittedName>
        <fullName evidence="2">Uncharacterized protein</fullName>
    </submittedName>
</protein>
<feature type="non-terminal residue" evidence="2">
    <location>
        <position position="1"/>
    </location>
</feature>
<evidence type="ECO:0000313" key="3">
    <source>
        <dbReference type="Proteomes" id="UP000824890"/>
    </source>
</evidence>
<name>A0ABQ7XA20_BRANA</name>
<keyword evidence="3" id="KW-1185">Reference proteome</keyword>
<accession>A0ABQ7XA20</accession>
<dbReference type="EMBL" id="JAGKQM010000967">
    <property type="protein sequence ID" value="KAH0852790.1"/>
    <property type="molecule type" value="Genomic_DNA"/>
</dbReference>
<dbReference type="InterPro" id="IPR036883">
    <property type="entry name" value="PDCD5-like_sf"/>
</dbReference>
<feature type="region of interest" description="Disordered" evidence="1">
    <location>
        <begin position="88"/>
        <end position="125"/>
    </location>
</feature>
<feature type="compositionally biased region" description="Polar residues" evidence="1">
    <location>
        <begin position="89"/>
        <end position="99"/>
    </location>
</feature>
<evidence type="ECO:0000313" key="2">
    <source>
        <dbReference type="EMBL" id="KAH0852790.1"/>
    </source>
</evidence>
<gene>
    <name evidence="2" type="ORF">HID58_093696</name>
</gene>
<sequence>NATKSYPSAAWIPILGKNVNQQNVNQRRSPDDAEREAREMVLSQILFSHSLERKCVEDVILRAAQMEQIVEKVCEERLNTGADVVTPPSKFNVTPTPKSDINRTGIKDEDHAIKSPGDAEDSDDSTVVATSLSIGLNLVADDSQNSGAEKRKVAKNSKTEALYKDHLVSSSASKHRIGGAGSTLLSPFLTRRTKSKFVVTPPANVTKTLLKEILVQYGGNERDDDTKFANEADSPTKLFLKLSLSLAQAVEHEDNHGIEDERKVFKNTTEEVSHKIQTPQKK</sequence>
<dbReference type="SUPFAM" id="SSF46950">
    <property type="entry name" value="Double-stranded DNA-binding domain"/>
    <property type="match status" value="1"/>
</dbReference>
<organism evidence="2 3">
    <name type="scientific">Brassica napus</name>
    <name type="common">Rape</name>
    <dbReference type="NCBI Taxonomy" id="3708"/>
    <lineage>
        <taxon>Eukaryota</taxon>
        <taxon>Viridiplantae</taxon>
        <taxon>Streptophyta</taxon>
        <taxon>Embryophyta</taxon>
        <taxon>Tracheophyta</taxon>
        <taxon>Spermatophyta</taxon>
        <taxon>Magnoliopsida</taxon>
        <taxon>eudicotyledons</taxon>
        <taxon>Gunneridae</taxon>
        <taxon>Pentapetalae</taxon>
        <taxon>rosids</taxon>
        <taxon>malvids</taxon>
        <taxon>Brassicales</taxon>
        <taxon>Brassicaceae</taxon>
        <taxon>Brassiceae</taxon>
        <taxon>Brassica</taxon>
    </lineage>
</organism>